<gene>
    <name evidence="2" type="ORF">N7493_002837</name>
</gene>
<feature type="compositionally biased region" description="Low complexity" evidence="1">
    <location>
        <begin position="137"/>
        <end position="167"/>
    </location>
</feature>
<keyword evidence="3" id="KW-1185">Reference proteome</keyword>
<evidence type="ECO:0000313" key="3">
    <source>
        <dbReference type="Proteomes" id="UP001215712"/>
    </source>
</evidence>
<comment type="caution">
    <text evidence="2">The sequence shown here is derived from an EMBL/GenBank/DDBJ whole genome shotgun (WGS) entry which is preliminary data.</text>
</comment>
<feature type="region of interest" description="Disordered" evidence="1">
    <location>
        <begin position="43"/>
        <end position="63"/>
    </location>
</feature>
<name>A0AAD6MZ35_9EURO</name>
<proteinExistence type="predicted"/>
<dbReference type="EMBL" id="JAQJAN010000003">
    <property type="protein sequence ID" value="KAJ5734051.1"/>
    <property type="molecule type" value="Genomic_DNA"/>
</dbReference>
<accession>A0AAD6MZ35</accession>
<organism evidence="2 3">
    <name type="scientific">Penicillium malachiteum</name>
    <dbReference type="NCBI Taxonomy" id="1324776"/>
    <lineage>
        <taxon>Eukaryota</taxon>
        <taxon>Fungi</taxon>
        <taxon>Dikarya</taxon>
        <taxon>Ascomycota</taxon>
        <taxon>Pezizomycotina</taxon>
        <taxon>Eurotiomycetes</taxon>
        <taxon>Eurotiomycetidae</taxon>
        <taxon>Eurotiales</taxon>
        <taxon>Aspergillaceae</taxon>
        <taxon>Penicillium</taxon>
    </lineage>
</organism>
<dbReference type="PANTHER" id="PTHR37540">
    <property type="entry name" value="TRANSCRIPTION FACTOR (ACR-2), PUTATIVE-RELATED-RELATED"/>
    <property type="match status" value="1"/>
</dbReference>
<evidence type="ECO:0000256" key="1">
    <source>
        <dbReference type="SAM" id="MobiDB-lite"/>
    </source>
</evidence>
<reference evidence="2" key="1">
    <citation type="journal article" date="2023" name="IMA Fungus">
        <title>Comparative genomic study of the Penicillium genus elucidates a diverse pangenome and 15 lateral gene transfer events.</title>
        <authorList>
            <person name="Petersen C."/>
            <person name="Sorensen T."/>
            <person name="Nielsen M.R."/>
            <person name="Sondergaard T.E."/>
            <person name="Sorensen J.L."/>
            <person name="Fitzpatrick D.A."/>
            <person name="Frisvad J.C."/>
            <person name="Nielsen K.L."/>
        </authorList>
    </citation>
    <scope>NUCLEOTIDE SEQUENCE</scope>
    <source>
        <strain evidence="2">IBT 17514</strain>
    </source>
</reference>
<feature type="compositionally biased region" description="Basic residues" evidence="1">
    <location>
        <begin position="98"/>
        <end position="107"/>
    </location>
</feature>
<dbReference type="PANTHER" id="PTHR37540:SF5">
    <property type="entry name" value="TRANSCRIPTION FACTOR DOMAIN-CONTAINING PROTEIN"/>
    <property type="match status" value="1"/>
</dbReference>
<reference evidence="2" key="2">
    <citation type="submission" date="2023-01" db="EMBL/GenBank/DDBJ databases">
        <authorList>
            <person name="Petersen C."/>
        </authorList>
    </citation>
    <scope>NUCLEOTIDE SEQUENCE</scope>
    <source>
        <strain evidence="2">IBT 17514</strain>
    </source>
</reference>
<sequence length="658" mass="73044">MASKKKNVQKDGIHFVNARPTSELERLKAQRLVRAHVGRWISDQTRDRAEVSNPSRPNPPIINQTTLNITPFHTDIVEFDPSFSSVILVSRPSPPSRSHARSPHARARSASPVNDLSCFDDDPPDRKWAHSPTLLGSTSTATVTNSDSSDSSSTEETTVSPGSSGSGPSPPQAPLTVETQISAFLDPFGTYPTQSPMSPTLVDLCQRYSLTFSSNLGLEVLWPGIVPKNTNSKKIPELALQSKTPELWYSLSRSDPALFAAFMYASLCHQRVLWVNKLHGNNVVEYGPAQDWLLKECEKDSIRLINEALQDPTRMLSDAVLLSVICLAHHRATQDLKLSRVKKTPFDPPFQWLQWLNVYGCLQPNEIHIGGLVELIKLRGLRNIKMPGVAATISFSEVFAAACWCIQPIFEFWPTDQSRLGLSIQDLLGFGPSDIQNGFGKLQVIGFTPQMAEAFEAARAYMRIVEDIGSDAPNRTDVNFSLLTDQRNLTEYTMLALPPAPAVLPYFSHPTQATTYEACRLACLIFGVGVIFPIPAQNSPLQRLAQGINSVLLEQTATALWSSQSTRVPLIWILVLGGIAAFDTPCRPLYVSSLAATARSSNIRRWDEVRPLLENMLWYDKAGDKAGRVLWEEVEQQLWPETKWETVTEPMIKTRSSS</sequence>
<evidence type="ECO:0000313" key="2">
    <source>
        <dbReference type="EMBL" id="KAJ5734051.1"/>
    </source>
</evidence>
<protein>
    <submittedName>
        <fullName evidence="2">Uncharacterized protein</fullName>
    </submittedName>
</protein>
<feature type="region of interest" description="Disordered" evidence="1">
    <location>
        <begin position="1"/>
        <end position="21"/>
    </location>
</feature>
<dbReference type="Proteomes" id="UP001215712">
    <property type="component" value="Unassembled WGS sequence"/>
</dbReference>
<dbReference type="AlphaFoldDB" id="A0AAD6MZ35"/>
<feature type="region of interest" description="Disordered" evidence="1">
    <location>
        <begin position="90"/>
        <end position="174"/>
    </location>
</feature>